<dbReference type="Proteomes" id="UP000078486">
    <property type="component" value="Unassembled WGS sequence"/>
</dbReference>
<organism evidence="2 3">
    <name type="scientific">Termitidicoccus mucosus</name>
    <dbReference type="NCBI Taxonomy" id="1184151"/>
    <lineage>
        <taxon>Bacteria</taxon>
        <taxon>Pseudomonadati</taxon>
        <taxon>Verrucomicrobiota</taxon>
        <taxon>Opitutia</taxon>
        <taxon>Opitutales</taxon>
        <taxon>Opitutaceae</taxon>
        <taxon>Termitidicoccus</taxon>
    </lineage>
</organism>
<accession>A0A178IF37</accession>
<reference evidence="2 3" key="1">
    <citation type="submission" date="2016-01" db="EMBL/GenBank/DDBJ databases">
        <title>High potential of lignocellulose degradation of a new Verrucomicrobia species.</title>
        <authorList>
            <person name="Wang Y."/>
            <person name="Shi Y."/>
            <person name="Qiu Z."/>
            <person name="Liu S."/>
            <person name="Yang H."/>
        </authorList>
    </citation>
    <scope>NUCLEOTIDE SEQUENCE [LARGE SCALE GENOMIC DNA]</scope>
    <source>
        <strain evidence="2 3">TSB47</strain>
    </source>
</reference>
<protein>
    <recommendedName>
        <fullName evidence="4">Anti-sigma-28 factor FlgM C-terminal domain-containing protein</fullName>
    </recommendedName>
</protein>
<comment type="caution">
    <text evidence="2">The sequence shown here is derived from an EMBL/GenBank/DDBJ whole genome shotgun (WGS) entry which is preliminary data.</text>
</comment>
<feature type="compositionally biased region" description="Low complexity" evidence="1">
    <location>
        <begin position="9"/>
        <end position="22"/>
    </location>
</feature>
<dbReference type="EMBL" id="LRRQ01000126">
    <property type="protein sequence ID" value="OAM88600.1"/>
    <property type="molecule type" value="Genomic_DNA"/>
</dbReference>
<evidence type="ECO:0000313" key="3">
    <source>
        <dbReference type="Proteomes" id="UP000078486"/>
    </source>
</evidence>
<sequence>MISQTSSTQGAQAPLQLQGPAANIGARRSTPGADRLLPTRISSLQQTLTQYPEIRPEVVARGRELSIDPDYPPAHVVETVAGLIASSPDLTETEES</sequence>
<dbReference type="RefSeq" id="WP_068771335.1">
    <property type="nucleotide sequence ID" value="NZ_CP109796.1"/>
</dbReference>
<evidence type="ECO:0008006" key="4">
    <source>
        <dbReference type="Google" id="ProtNLM"/>
    </source>
</evidence>
<name>A0A178IF37_9BACT</name>
<dbReference type="AlphaFoldDB" id="A0A178IF37"/>
<keyword evidence="3" id="KW-1185">Reference proteome</keyword>
<feature type="region of interest" description="Disordered" evidence="1">
    <location>
        <begin position="1"/>
        <end position="34"/>
    </location>
</feature>
<proteinExistence type="predicted"/>
<evidence type="ECO:0000313" key="2">
    <source>
        <dbReference type="EMBL" id="OAM88600.1"/>
    </source>
</evidence>
<evidence type="ECO:0000256" key="1">
    <source>
        <dbReference type="SAM" id="MobiDB-lite"/>
    </source>
</evidence>
<gene>
    <name evidence="2" type="ORF">AW736_16165</name>
</gene>
<dbReference type="STRING" id="1184151.AW736_16165"/>
<dbReference type="OrthoDB" id="196825at2"/>